<evidence type="ECO:0000313" key="1">
    <source>
        <dbReference type="EMBL" id="ACG40515.1"/>
    </source>
</evidence>
<reference evidence="1" key="1">
    <citation type="journal article" date="2009" name="Plant Mol. Biol.">
        <title>Insights into corn genes derived from large-scale cDNA sequencing.</title>
        <authorList>
            <person name="Alexandrov N.N."/>
            <person name="Brover V.V."/>
            <person name="Freidin S."/>
            <person name="Troukhan M.E."/>
            <person name="Tatarinova T.V."/>
            <person name="Zhang H."/>
            <person name="Swaller T.J."/>
            <person name="Lu Y.P."/>
            <person name="Bouck J."/>
            <person name="Flavell R.B."/>
            <person name="Feldmann K.A."/>
        </authorList>
    </citation>
    <scope>NUCLEOTIDE SEQUENCE</scope>
</reference>
<protein>
    <submittedName>
        <fullName evidence="1">Uncharacterized protein</fullName>
    </submittedName>
</protein>
<dbReference type="EMBL" id="EU968397">
    <property type="protein sequence ID" value="ACG40515.1"/>
    <property type="molecule type" value="mRNA"/>
</dbReference>
<sequence length="29" mass="3373">MLEDILDSVKKWLREQHSVEENCSDIGVV</sequence>
<dbReference type="AlphaFoldDB" id="B6TTT2"/>
<accession>B6TTT2</accession>
<proteinExistence type="evidence at transcript level"/>
<name>B6TTT2_MAIZE</name>
<organism evidence="1">
    <name type="scientific">Zea mays</name>
    <name type="common">Maize</name>
    <dbReference type="NCBI Taxonomy" id="4577"/>
    <lineage>
        <taxon>Eukaryota</taxon>
        <taxon>Viridiplantae</taxon>
        <taxon>Streptophyta</taxon>
        <taxon>Embryophyta</taxon>
        <taxon>Tracheophyta</taxon>
        <taxon>Spermatophyta</taxon>
        <taxon>Magnoliopsida</taxon>
        <taxon>Liliopsida</taxon>
        <taxon>Poales</taxon>
        <taxon>Poaceae</taxon>
        <taxon>PACMAD clade</taxon>
        <taxon>Panicoideae</taxon>
        <taxon>Andropogonodae</taxon>
        <taxon>Andropogoneae</taxon>
        <taxon>Tripsacinae</taxon>
        <taxon>Zea</taxon>
    </lineage>
</organism>